<evidence type="ECO:0000313" key="2">
    <source>
        <dbReference type="Proteomes" id="UP001143910"/>
    </source>
</evidence>
<keyword evidence="2" id="KW-1185">Reference proteome</keyword>
<organism evidence="1 2">
    <name type="scientific">Zarea fungicola</name>
    <dbReference type="NCBI Taxonomy" id="93591"/>
    <lineage>
        <taxon>Eukaryota</taxon>
        <taxon>Fungi</taxon>
        <taxon>Dikarya</taxon>
        <taxon>Ascomycota</taxon>
        <taxon>Pezizomycotina</taxon>
        <taxon>Sordariomycetes</taxon>
        <taxon>Hypocreomycetidae</taxon>
        <taxon>Hypocreales</taxon>
        <taxon>Cordycipitaceae</taxon>
        <taxon>Zarea</taxon>
    </lineage>
</organism>
<evidence type="ECO:0000313" key="1">
    <source>
        <dbReference type="EMBL" id="KAJ2976177.1"/>
    </source>
</evidence>
<dbReference type="EMBL" id="JANJQO010000612">
    <property type="protein sequence ID" value="KAJ2976177.1"/>
    <property type="molecule type" value="Genomic_DNA"/>
</dbReference>
<sequence>MLFLQDAKNWECDYTQMSPDGFGTSASWQFASLVKETGHGLQSLDLPTMYFLDPRVLQHSCIQTPENAIRTSPHVSSLLGDASNTMNVALHFFDTIHVWLPIISKKRFFELENRQPSLRPQLQFLLICMKLVTSVLPEYPSNPRTSLYYMAKQLHLEMEMAGILSTPVLQAGILISMYELGHAIYPSAFLTIGACARYAYALGMNKGAMSAMTQPFTWVEREERRRLWWAIVILDRFASLGCAGRRFAVEDPEPNDLLPTDDAAWDLGLTLPDDARTVTSPSSSHMSKFGLVAQSAWLLGQVLRHISSKHHDHPLHDEEGVRLDCTLRALIKAAESVKASNCEAIGICYSALITLHDPEASLTSEFASSPEYYRWKRNTVAEVSKEVATESARNAHKVTENLEGTAPWGLHLIYRASASYIKINRECRTPDSVKALATLRQMLVTMDLRWKAAG</sequence>
<reference evidence="1" key="1">
    <citation type="submission" date="2022-08" db="EMBL/GenBank/DDBJ databases">
        <title>Genome Sequence of Lecanicillium fungicola.</title>
        <authorList>
            <person name="Buettner E."/>
        </authorList>
    </citation>
    <scope>NUCLEOTIDE SEQUENCE</scope>
    <source>
        <strain evidence="1">Babe33</strain>
    </source>
</reference>
<name>A0ACC1NA46_9HYPO</name>
<accession>A0ACC1NA46</accession>
<comment type="caution">
    <text evidence="1">The sequence shown here is derived from an EMBL/GenBank/DDBJ whole genome shotgun (WGS) entry which is preliminary data.</text>
</comment>
<dbReference type="Proteomes" id="UP001143910">
    <property type="component" value="Unassembled WGS sequence"/>
</dbReference>
<protein>
    <submittedName>
        <fullName evidence="1">Uncharacterized protein</fullName>
    </submittedName>
</protein>
<proteinExistence type="predicted"/>
<gene>
    <name evidence="1" type="ORF">NQ176_g5098</name>
</gene>